<evidence type="ECO:0000313" key="2">
    <source>
        <dbReference type="EMBL" id="MPC22769.1"/>
    </source>
</evidence>
<proteinExistence type="predicted"/>
<sequence length="87" mass="9611">MVKNVEVHAASYHSSNYTVSEHRLVKPIVVSEKISGNKDSSEVAGQSIVILVTHVCQVEGDKEEKNTTDMPDPNELARESMEIEEVS</sequence>
<organism evidence="2 3">
    <name type="scientific">Portunus trituberculatus</name>
    <name type="common">Swimming crab</name>
    <name type="synonym">Neptunus trituberculatus</name>
    <dbReference type="NCBI Taxonomy" id="210409"/>
    <lineage>
        <taxon>Eukaryota</taxon>
        <taxon>Metazoa</taxon>
        <taxon>Ecdysozoa</taxon>
        <taxon>Arthropoda</taxon>
        <taxon>Crustacea</taxon>
        <taxon>Multicrustacea</taxon>
        <taxon>Malacostraca</taxon>
        <taxon>Eumalacostraca</taxon>
        <taxon>Eucarida</taxon>
        <taxon>Decapoda</taxon>
        <taxon>Pleocyemata</taxon>
        <taxon>Brachyura</taxon>
        <taxon>Eubrachyura</taxon>
        <taxon>Portunoidea</taxon>
        <taxon>Portunidae</taxon>
        <taxon>Portuninae</taxon>
        <taxon>Portunus</taxon>
    </lineage>
</organism>
<protein>
    <submittedName>
        <fullName evidence="2">Uncharacterized protein</fullName>
    </submittedName>
</protein>
<gene>
    <name evidence="2" type="ORF">E2C01_015793</name>
</gene>
<dbReference type="EMBL" id="VSRR010001123">
    <property type="protein sequence ID" value="MPC22769.1"/>
    <property type="molecule type" value="Genomic_DNA"/>
</dbReference>
<feature type="region of interest" description="Disordered" evidence="1">
    <location>
        <begin position="60"/>
        <end position="87"/>
    </location>
</feature>
<name>A0A5B7DNW8_PORTR</name>
<accession>A0A5B7DNW8</accession>
<dbReference type="AlphaFoldDB" id="A0A5B7DNW8"/>
<reference evidence="2 3" key="1">
    <citation type="submission" date="2019-05" db="EMBL/GenBank/DDBJ databases">
        <title>Another draft genome of Portunus trituberculatus and its Hox gene families provides insights of decapod evolution.</title>
        <authorList>
            <person name="Jeong J.-H."/>
            <person name="Song I."/>
            <person name="Kim S."/>
            <person name="Choi T."/>
            <person name="Kim D."/>
            <person name="Ryu S."/>
            <person name="Kim W."/>
        </authorList>
    </citation>
    <scope>NUCLEOTIDE SEQUENCE [LARGE SCALE GENOMIC DNA]</scope>
    <source>
        <tissue evidence="2">Muscle</tissue>
    </source>
</reference>
<evidence type="ECO:0000256" key="1">
    <source>
        <dbReference type="SAM" id="MobiDB-lite"/>
    </source>
</evidence>
<comment type="caution">
    <text evidence="2">The sequence shown here is derived from an EMBL/GenBank/DDBJ whole genome shotgun (WGS) entry which is preliminary data.</text>
</comment>
<dbReference type="Proteomes" id="UP000324222">
    <property type="component" value="Unassembled WGS sequence"/>
</dbReference>
<evidence type="ECO:0000313" key="3">
    <source>
        <dbReference type="Proteomes" id="UP000324222"/>
    </source>
</evidence>
<keyword evidence="3" id="KW-1185">Reference proteome</keyword>